<proteinExistence type="predicted"/>
<evidence type="ECO:0000256" key="1">
    <source>
        <dbReference type="SAM" id="Phobius"/>
    </source>
</evidence>
<dbReference type="Pfam" id="PF11743">
    <property type="entry name" value="DUF3301"/>
    <property type="match status" value="1"/>
</dbReference>
<dbReference type="RefSeq" id="WP_169076591.1">
    <property type="nucleotide sequence ID" value="NZ_JABBXH010000007.1"/>
</dbReference>
<keyword evidence="3" id="KW-1185">Reference proteome</keyword>
<sequence length="99" mass="11376">MGDIYLLLGIFLIGWYFWYLRKVAEMARVHAVRYCKQQGLQFISIARQSAKPSFGKREGIYIKSCFEFEFSGDGESSAIGIIHLNGLRLNHIDLPAYKI</sequence>
<dbReference type="EMBL" id="JABBXH010000007">
    <property type="protein sequence ID" value="NMP33272.1"/>
    <property type="molecule type" value="Genomic_DNA"/>
</dbReference>
<organism evidence="2 3">
    <name type="scientific">Thalassotalea algicola</name>
    <dbReference type="NCBI Taxonomy" id="2716224"/>
    <lineage>
        <taxon>Bacteria</taxon>
        <taxon>Pseudomonadati</taxon>
        <taxon>Pseudomonadota</taxon>
        <taxon>Gammaproteobacteria</taxon>
        <taxon>Alteromonadales</taxon>
        <taxon>Colwelliaceae</taxon>
        <taxon>Thalassotalea</taxon>
    </lineage>
</organism>
<protein>
    <submittedName>
        <fullName evidence="2">DUF3301 domain-containing protein</fullName>
    </submittedName>
</protein>
<dbReference type="Proteomes" id="UP000568664">
    <property type="component" value="Unassembled WGS sequence"/>
</dbReference>
<name>A0A7Y0Q8U2_9GAMM</name>
<comment type="caution">
    <text evidence="2">The sequence shown here is derived from an EMBL/GenBank/DDBJ whole genome shotgun (WGS) entry which is preliminary data.</text>
</comment>
<dbReference type="AlphaFoldDB" id="A0A7Y0Q8U2"/>
<keyword evidence="1" id="KW-0812">Transmembrane</keyword>
<gene>
    <name evidence="2" type="ORF">HII17_17095</name>
</gene>
<reference evidence="2 3" key="1">
    <citation type="submission" date="2020-04" db="EMBL/GenBank/DDBJ databases">
        <title>Thalassotalea sp. M1531, isolated from the surface of marine red alga.</title>
        <authorList>
            <person name="Pang L."/>
            <person name="Lu D.-C."/>
        </authorList>
    </citation>
    <scope>NUCLEOTIDE SEQUENCE [LARGE SCALE GENOMIC DNA]</scope>
    <source>
        <strain evidence="2 3">M1531</strain>
    </source>
</reference>
<evidence type="ECO:0000313" key="3">
    <source>
        <dbReference type="Proteomes" id="UP000568664"/>
    </source>
</evidence>
<evidence type="ECO:0000313" key="2">
    <source>
        <dbReference type="EMBL" id="NMP33272.1"/>
    </source>
</evidence>
<keyword evidence="1" id="KW-1133">Transmembrane helix</keyword>
<keyword evidence="1" id="KW-0472">Membrane</keyword>
<dbReference type="InterPro" id="IPR021732">
    <property type="entry name" value="DUF3301"/>
</dbReference>
<feature type="transmembrane region" description="Helical" evidence="1">
    <location>
        <begin position="6"/>
        <end position="24"/>
    </location>
</feature>
<accession>A0A7Y0Q8U2</accession>